<protein>
    <submittedName>
        <fullName evidence="1">Uncharacterized protein</fullName>
    </submittedName>
</protein>
<organism evidence="1">
    <name type="scientific">marine sediment metagenome</name>
    <dbReference type="NCBI Taxonomy" id="412755"/>
    <lineage>
        <taxon>unclassified sequences</taxon>
        <taxon>metagenomes</taxon>
        <taxon>ecological metagenomes</taxon>
    </lineage>
</organism>
<dbReference type="EMBL" id="LAZR01004259">
    <property type="protein sequence ID" value="KKN10280.1"/>
    <property type="molecule type" value="Genomic_DNA"/>
</dbReference>
<evidence type="ECO:0000313" key="1">
    <source>
        <dbReference type="EMBL" id="KKN10280.1"/>
    </source>
</evidence>
<comment type="caution">
    <text evidence="1">The sequence shown here is derived from an EMBL/GenBank/DDBJ whole genome shotgun (WGS) entry which is preliminary data.</text>
</comment>
<accession>A0A0F9MSN2</accession>
<name>A0A0F9MSN2_9ZZZZ</name>
<reference evidence="1" key="1">
    <citation type="journal article" date="2015" name="Nature">
        <title>Complex archaea that bridge the gap between prokaryotes and eukaryotes.</title>
        <authorList>
            <person name="Spang A."/>
            <person name="Saw J.H."/>
            <person name="Jorgensen S.L."/>
            <person name="Zaremba-Niedzwiedzka K."/>
            <person name="Martijn J."/>
            <person name="Lind A.E."/>
            <person name="van Eijk R."/>
            <person name="Schleper C."/>
            <person name="Guy L."/>
            <person name="Ettema T.J."/>
        </authorList>
    </citation>
    <scope>NUCLEOTIDE SEQUENCE</scope>
</reference>
<dbReference type="AlphaFoldDB" id="A0A0F9MSN2"/>
<proteinExistence type="predicted"/>
<sequence>MHRRADPLIAVINAARHVAAERIERAADGLLPKLPALLAAVALDATHAYLKLYGEQGAPVRDMGVIRCPIHDPEPAQAAYAVYVPTSEHGPN</sequence>
<gene>
    <name evidence="1" type="ORF">LCGC14_1038220</name>
</gene>